<dbReference type="PATRIC" id="fig|336566.3.peg.1227"/>
<evidence type="ECO:0000256" key="3">
    <source>
        <dbReference type="ARBA" id="ARBA00038922"/>
    </source>
</evidence>
<evidence type="ECO:0000256" key="8">
    <source>
        <dbReference type="ARBA" id="ARBA00042890"/>
    </source>
</evidence>
<evidence type="ECO:0000259" key="11">
    <source>
        <dbReference type="SMART" id="SM00363"/>
    </source>
</evidence>
<sequence length="234" mass="25908">MTDTTERLDKRLARQLDCARGQARQWIENGWVRVDGQVVEQPQAQVSAQQQVAVDDNAEQQKVEMATMVLHQPAGMAVDALAEAVRPESQRSDDPSGVRRLQRHFQHLQVALPLPPYASGLVIVSQDGRVLSHLASHGLEVEHEYLVDVSGQASTWTIGKIQAALRGAQAVKISWQSEQRLRVVGKRLDPAVLRHACQENGLAVEAMRRLRIGQVGLSKLPAGQWHYLAAGTRF</sequence>
<reference evidence="12 13" key="1">
    <citation type="submission" date="2015-05" db="EMBL/GenBank/DDBJ databases">
        <title>Genome sequencing and analysis of members of genus Stenotrophomonas.</title>
        <authorList>
            <person name="Patil P.P."/>
            <person name="Midha S."/>
            <person name="Patil P.B."/>
        </authorList>
    </citation>
    <scope>NUCLEOTIDE SEQUENCE [LARGE SCALE GENOMIC DNA]</scope>
    <source>
        <strain evidence="12 13">DSM 24757</strain>
    </source>
</reference>
<dbReference type="GO" id="GO:0160138">
    <property type="term" value="F:23S rRNA pseudouridine(2604) synthase activity"/>
    <property type="evidence" value="ECO:0007669"/>
    <property type="project" value="UniProtKB-EC"/>
</dbReference>
<evidence type="ECO:0000256" key="10">
    <source>
        <dbReference type="PROSITE-ProRule" id="PRU00182"/>
    </source>
</evidence>
<evidence type="ECO:0000313" key="13">
    <source>
        <dbReference type="Proteomes" id="UP000050956"/>
    </source>
</evidence>
<evidence type="ECO:0000256" key="1">
    <source>
        <dbReference type="ARBA" id="ARBA00036390"/>
    </source>
</evidence>
<dbReference type="SMART" id="SM00363">
    <property type="entry name" value="S4"/>
    <property type="match status" value="1"/>
</dbReference>
<dbReference type="SUPFAM" id="SSF55174">
    <property type="entry name" value="Alpha-L RNA-binding motif"/>
    <property type="match status" value="1"/>
</dbReference>
<comment type="caution">
    <text evidence="12">The sequence shown here is derived from an EMBL/GenBank/DDBJ whole genome shotgun (WGS) entry which is preliminary data.</text>
</comment>
<dbReference type="GO" id="GO:0001522">
    <property type="term" value="P:pseudouridine synthesis"/>
    <property type="evidence" value="ECO:0007669"/>
    <property type="project" value="InterPro"/>
</dbReference>
<keyword evidence="10" id="KW-0694">RNA-binding</keyword>
<dbReference type="Proteomes" id="UP000050956">
    <property type="component" value="Unassembled WGS sequence"/>
</dbReference>
<dbReference type="EC" id="5.4.99.21" evidence="3"/>
<keyword evidence="13" id="KW-1185">Reference proteome</keyword>
<dbReference type="Gene3D" id="3.30.2350.10">
    <property type="entry name" value="Pseudouridine synthase"/>
    <property type="match status" value="1"/>
</dbReference>
<comment type="catalytic activity">
    <reaction evidence="2">
        <text>uridine(2604) in 23S rRNA = pseudouridine(2604) in 23S rRNA</text>
        <dbReference type="Rhea" id="RHEA:38875"/>
        <dbReference type="Rhea" id="RHEA-COMP:10093"/>
        <dbReference type="Rhea" id="RHEA-COMP:10094"/>
        <dbReference type="ChEBI" id="CHEBI:65314"/>
        <dbReference type="ChEBI" id="CHEBI:65315"/>
        <dbReference type="EC" id="5.4.99.21"/>
    </reaction>
</comment>
<dbReference type="InterPro" id="IPR020103">
    <property type="entry name" value="PsdUridine_synth_cat_dom_sf"/>
</dbReference>
<dbReference type="SUPFAM" id="SSF55120">
    <property type="entry name" value="Pseudouridine synthase"/>
    <property type="match status" value="1"/>
</dbReference>
<comment type="catalytic activity">
    <reaction evidence="1">
        <text>uridine(35) in tRNA(Tyr) = pseudouridine(35) in tRNA(Tyr)</text>
        <dbReference type="Rhea" id="RHEA:60556"/>
        <dbReference type="Rhea" id="RHEA-COMP:15607"/>
        <dbReference type="Rhea" id="RHEA-COMP:15608"/>
        <dbReference type="ChEBI" id="CHEBI:65314"/>
        <dbReference type="ChEBI" id="CHEBI:65315"/>
    </reaction>
</comment>
<protein>
    <recommendedName>
        <fullName evidence="4">Dual-specificity RNA pseudouridine synthase RluF</fullName>
        <ecNumber evidence="3">5.4.99.21</ecNumber>
    </recommendedName>
    <alternativeName>
        <fullName evidence="6">23S rRNA pseudouridine(2604) synthase</fullName>
    </alternativeName>
    <alternativeName>
        <fullName evidence="8">Ribosomal large subunit pseudouridine synthase F</fullName>
    </alternativeName>
    <alternativeName>
        <fullName evidence="7">rRNA pseudouridylate synthase F</fullName>
    </alternativeName>
    <alternativeName>
        <fullName evidence="9">rRNA-uridine isomerase F</fullName>
    </alternativeName>
    <alternativeName>
        <fullName evidence="5">tRNA(Tyr) pseudouridine(35) synthase</fullName>
    </alternativeName>
</protein>
<organism evidence="12 13">
    <name type="scientific">Stenotrophomonas ginsengisoli</name>
    <dbReference type="NCBI Taxonomy" id="336566"/>
    <lineage>
        <taxon>Bacteria</taxon>
        <taxon>Pseudomonadati</taxon>
        <taxon>Pseudomonadota</taxon>
        <taxon>Gammaproteobacteria</taxon>
        <taxon>Lysobacterales</taxon>
        <taxon>Lysobacteraceae</taxon>
        <taxon>Stenotrophomonas</taxon>
    </lineage>
</organism>
<dbReference type="OrthoDB" id="9807213at2"/>
<feature type="domain" description="RNA-binding S4" evidence="11">
    <location>
        <begin position="6"/>
        <end position="64"/>
    </location>
</feature>
<dbReference type="PANTHER" id="PTHR47683:SF2">
    <property type="entry name" value="RNA-BINDING S4 DOMAIN-CONTAINING PROTEIN"/>
    <property type="match status" value="1"/>
</dbReference>
<dbReference type="Pfam" id="PF01479">
    <property type="entry name" value="S4"/>
    <property type="match status" value="1"/>
</dbReference>
<evidence type="ECO:0000256" key="9">
    <source>
        <dbReference type="ARBA" id="ARBA00043147"/>
    </source>
</evidence>
<evidence type="ECO:0000256" key="5">
    <source>
        <dbReference type="ARBA" id="ARBA00041420"/>
    </source>
</evidence>
<dbReference type="PROSITE" id="PS50889">
    <property type="entry name" value="S4"/>
    <property type="match status" value="1"/>
</dbReference>
<evidence type="ECO:0000256" key="4">
    <source>
        <dbReference type="ARBA" id="ARBA00039989"/>
    </source>
</evidence>
<accession>A0A0R0DFJ0</accession>
<evidence type="ECO:0000256" key="6">
    <source>
        <dbReference type="ARBA" id="ARBA00041697"/>
    </source>
</evidence>
<dbReference type="GO" id="GO:0003723">
    <property type="term" value="F:RNA binding"/>
    <property type="evidence" value="ECO:0007669"/>
    <property type="project" value="UniProtKB-KW"/>
</dbReference>
<gene>
    <name evidence="12" type="ORF">ABB30_09070</name>
</gene>
<evidence type="ECO:0000256" key="2">
    <source>
        <dbReference type="ARBA" id="ARBA00036535"/>
    </source>
</evidence>
<dbReference type="RefSeq" id="WP_057637974.1">
    <property type="nucleotide sequence ID" value="NZ_LDJM01000021.1"/>
</dbReference>
<dbReference type="InterPro" id="IPR002942">
    <property type="entry name" value="S4_RNA-bd"/>
</dbReference>
<dbReference type="InterPro" id="IPR036986">
    <property type="entry name" value="S4_RNA-bd_sf"/>
</dbReference>
<dbReference type="InterPro" id="IPR050343">
    <property type="entry name" value="RsuA_PseudoU_synthase"/>
</dbReference>
<evidence type="ECO:0000256" key="7">
    <source>
        <dbReference type="ARBA" id="ARBA00042843"/>
    </source>
</evidence>
<dbReference type="PANTHER" id="PTHR47683">
    <property type="entry name" value="PSEUDOURIDINE SYNTHASE FAMILY PROTEIN-RELATED"/>
    <property type="match status" value="1"/>
</dbReference>
<dbReference type="EMBL" id="LDJM01000021">
    <property type="protein sequence ID" value="KRG76846.1"/>
    <property type="molecule type" value="Genomic_DNA"/>
</dbReference>
<dbReference type="GO" id="GO:0006396">
    <property type="term" value="P:RNA processing"/>
    <property type="evidence" value="ECO:0007669"/>
    <property type="project" value="UniProtKB-ARBA"/>
</dbReference>
<dbReference type="AlphaFoldDB" id="A0A0R0DFJ0"/>
<dbReference type="CDD" id="cd00165">
    <property type="entry name" value="S4"/>
    <property type="match status" value="1"/>
</dbReference>
<name>A0A0R0DFJ0_9GAMM</name>
<proteinExistence type="predicted"/>
<evidence type="ECO:0000313" key="12">
    <source>
        <dbReference type="EMBL" id="KRG76846.1"/>
    </source>
</evidence>
<dbReference type="STRING" id="336566.ABB30_09070"/>
<dbReference type="Gene3D" id="3.10.290.10">
    <property type="entry name" value="RNA-binding S4 domain"/>
    <property type="match status" value="1"/>
</dbReference>